<evidence type="ECO:0000256" key="4">
    <source>
        <dbReference type="ARBA" id="ARBA00022989"/>
    </source>
</evidence>
<dbReference type="CDD" id="cd04591">
    <property type="entry name" value="CBS_pair_voltage-gated_CLC_euk_bac"/>
    <property type="match status" value="1"/>
</dbReference>
<feature type="transmembrane region" description="Helical" evidence="9">
    <location>
        <begin position="350"/>
        <end position="373"/>
    </location>
</feature>
<evidence type="ECO:0000256" key="2">
    <source>
        <dbReference type="ARBA" id="ARBA00022448"/>
    </source>
</evidence>
<evidence type="ECO:0000256" key="6">
    <source>
        <dbReference type="ARBA" id="ARBA00023136"/>
    </source>
</evidence>
<feature type="transmembrane region" description="Helical" evidence="9">
    <location>
        <begin position="597"/>
        <end position="622"/>
    </location>
</feature>
<dbReference type="GO" id="GO:0005247">
    <property type="term" value="F:voltage-gated chloride channel activity"/>
    <property type="evidence" value="ECO:0007669"/>
    <property type="project" value="TreeGrafter"/>
</dbReference>
<gene>
    <name evidence="10" type="ORF">BWQ96_02684</name>
</gene>
<dbReference type="CDD" id="cd03684">
    <property type="entry name" value="ClC_3_like"/>
    <property type="match status" value="1"/>
</dbReference>
<dbReference type="InterPro" id="IPR014743">
    <property type="entry name" value="Cl-channel_core"/>
</dbReference>
<dbReference type="Gene3D" id="1.10.3080.10">
    <property type="entry name" value="Clc chloride channel"/>
    <property type="match status" value="1"/>
</dbReference>
<keyword evidence="6 9" id="KW-0472">Membrane</keyword>
<evidence type="ECO:0000256" key="8">
    <source>
        <dbReference type="SAM" id="MobiDB-lite"/>
    </source>
</evidence>
<feature type="transmembrane region" description="Helical" evidence="9">
    <location>
        <begin position="385"/>
        <end position="403"/>
    </location>
</feature>
<feature type="transmembrane region" description="Helical" evidence="9">
    <location>
        <begin position="525"/>
        <end position="545"/>
    </location>
</feature>
<keyword evidence="11" id="KW-1185">Reference proteome</keyword>
<evidence type="ECO:0000313" key="10">
    <source>
        <dbReference type="EMBL" id="PXF47540.1"/>
    </source>
</evidence>
<dbReference type="PANTHER" id="PTHR45711">
    <property type="entry name" value="CHLORIDE CHANNEL PROTEIN"/>
    <property type="match status" value="1"/>
</dbReference>
<keyword evidence="3 9" id="KW-0812">Transmembrane</keyword>
<dbReference type="SUPFAM" id="SSF54631">
    <property type="entry name" value="CBS-domain pair"/>
    <property type="match status" value="1"/>
</dbReference>
<dbReference type="EMBL" id="NBIV01000023">
    <property type="protein sequence ID" value="PXF47540.1"/>
    <property type="molecule type" value="Genomic_DNA"/>
</dbReference>
<evidence type="ECO:0000256" key="5">
    <source>
        <dbReference type="ARBA" id="ARBA00023065"/>
    </source>
</evidence>
<keyword evidence="5" id="KW-0406">Ion transport</keyword>
<evidence type="ECO:0000256" key="9">
    <source>
        <dbReference type="SAM" id="Phobius"/>
    </source>
</evidence>
<dbReference type="Proteomes" id="UP000247409">
    <property type="component" value="Unassembled WGS sequence"/>
</dbReference>
<dbReference type="InterPro" id="IPR001807">
    <property type="entry name" value="ClC"/>
</dbReference>
<dbReference type="Pfam" id="PF00654">
    <property type="entry name" value="Voltage_CLC"/>
    <property type="match status" value="1"/>
</dbReference>
<evidence type="ECO:0000313" key="11">
    <source>
        <dbReference type="Proteomes" id="UP000247409"/>
    </source>
</evidence>
<comment type="caution">
    <text evidence="10">The sequence shown here is derived from an EMBL/GenBank/DDBJ whole genome shotgun (WGS) entry which is preliminary data.</text>
</comment>
<dbReference type="SUPFAM" id="SSF81340">
    <property type="entry name" value="Clc chloride channel"/>
    <property type="match status" value="1"/>
</dbReference>
<feature type="transmembrane region" description="Helical" evidence="9">
    <location>
        <begin position="423"/>
        <end position="445"/>
    </location>
</feature>
<dbReference type="Gene3D" id="3.10.580.20">
    <property type="match status" value="1"/>
</dbReference>
<sequence>MDNAEEDPITSPSLPPPSYGSLDHRDFPDRTTLSRNPRRADTLPNDPQQSADSMSAIVRPVGAIPGGAGDTSAFVLNRASFDASAPHTSVSMRGDPAAARHGFLARQGSRGPYSRLRLRTSLRDSSAGFAGDYIIHDFINEKTRTHTVERERRREAAGQNSQYLYTFKIYFVLVVMGIGAGMIAASLDLQVEWLSDIKFGICTRGWFLTREMCCKLDEAGDLCPYQEWSSLLAFLPWPFLLSTPVREFLAFTFFAVAFGVMSAFLVKRFAPHAAGSGVPEIKTVLSGVVIQGYLSSWSFIVKVVGLAFSVASGLNLGKEGPFVHLVSVLANMVASRFDEFRENNNLMLEFVTVGTAAGVSVAFNAPIGGVLFAFEEAASYFPNRVLWRSFFASALAELTLKLLNPFFNGKAVMFEVQHSLNWYWFEMVAFFVIGALGGVIGSIFIHYNVRWSKLRIHNPFLRDSPILEVALIVLATVLLQYPIPFLRLTNTEILTSLFAECSETGSNGENAELLMCDSSQSHRMFAILAYAVAAKLFLTVLTFGARIPAGLFIPSMTIGACAGRIIGMLMKMATERFPDFPLFAECSATSVCVRPSIYAVVGASSTLAGVTQVSVSLVVIMFELTGGLSHLLPTMFGILAAKMVCTITGFEGIYDMHITIKRYPFLDSKHHVSHDVAAREIMREPRGIILEKRSTLGYLKELLSTTNYYGFPIVQDERDMILTGNIVRSELKRAIGKAEALPDQVSDDTVVLFKGAFDYDSDYDLIDNLTNSTEVVLNFAGFRDRYLSQVAPETPIADLYDCFSALGVRMCFVTQGGKLQGLISKKDIIAFCDAQEDVPRKYF</sequence>
<name>A0A2V3J2C0_9FLOR</name>
<keyword evidence="4 9" id="KW-1133">Transmembrane helix</keyword>
<feature type="transmembrane region" description="Helical" evidence="9">
    <location>
        <begin position="287"/>
        <end position="310"/>
    </location>
</feature>
<reference evidence="10 11" key="1">
    <citation type="journal article" date="2018" name="Mol. Biol. Evol.">
        <title>Analysis of the draft genome of the red seaweed Gracilariopsis chorda provides insights into genome size evolution in Rhodophyta.</title>
        <authorList>
            <person name="Lee J."/>
            <person name="Yang E.C."/>
            <person name="Graf L."/>
            <person name="Yang J.H."/>
            <person name="Qiu H."/>
            <person name="Zel Zion U."/>
            <person name="Chan C.X."/>
            <person name="Stephens T.G."/>
            <person name="Weber A.P.M."/>
            <person name="Boo G.H."/>
            <person name="Boo S.M."/>
            <person name="Kim K.M."/>
            <person name="Shin Y."/>
            <person name="Jung M."/>
            <person name="Lee S.J."/>
            <person name="Yim H.S."/>
            <person name="Lee J.H."/>
            <person name="Bhattacharya D."/>
            <person name="Yoon H.S."/>
        </authorList>
    </citation>
    <scope>NUCLEOTIDE SEQUENCE [LARGE SCALE GENOMIC DNA]</scope>
    <source>
        <strain evidence="10 11">SKKU-2015</strain>
        <tissue evidence="10">Whole body</tissue>
    </source>
</reference>
<feature type="transmembrane region" description="Helical" evidence="9">
    <location>
        <begin position="465"/>
        <end position="483"/>
    </location>
</feature>
<comment type="subcellular location">
    <subcellularLocation>
        <location evidence="1">Membrane</location>
        <topology evidence="1">Multi-pass membrane protein</topology>
    </subcellularLocation>
</comment>
<dbReference type="Gene3D" id="3.90.1280.20">
    <property type="match status" value="1"/>
</dbReference>
<dbReference type="PANTHER" id="PTHR45711:SF6">
    <property type="entry name" value="CHLORIDE CHANNEL PROTEIN"/>
    <property type="match status" value="1"/>
</dbReference>
<dbReference type="OrthoDB" id="44789at2759"/>
<dbReference type="GO" id="GO:0005886">
    <property type="term" value="C:plasma membrane"/>
    <property type="evidence" value="ECO:0007669"/>
    <property type="project" value="TreeGrafter"/>
</dbReference>
<feature type="transmembrane region" description="Helical" evidence="9">
    <location>
        <begin position="634"/>
        <end position="654"/>
    </location>
</feature>
<protein>
    <submittedName>
        <fullName evidence="10">H(+)/Cl(-) exchange transporter 3</fullName>
    </submittedName>
</protein>
<dbReference type="InterPro" id="IPR046342">
    <property type="entry name" value="CBS_dom_sf"/>
</dbReference>
<dbReference type="PRINTS" id="PR00762">
    <property type="entry name" value="CLCHANNEL"/>
</dbReference>
<feature type="transmembrane region" description="Helical" evidence="9">
    <location>
        <begin position="248"/>
        <end position="266"/>
    </location>
</feature>
<dbReference type="GO" id="GO:0005769">
    <property type="term" value="C:early endosome"/>
    <property type="evidence" value="ECO:0007669"/>
    <property type="project" value="TreeGrafter"/>
</dbReference>
<feature type="transmembrane region" description="Helical" evidence="9">
    <location>
        <begin position="163"/>
        <end position="185"/>
    </location>
</feature>
<keyword evidence="2" id="KW-0813">Transport</keyword>
<dbReference type="AlphaFoldDB" id="A0A2V3J2C0"/>
<keyword evidence="7" id="KW-0868">Chloride</keyword>
<evidence type="ECO:0000256" key="7">
    <source>
        <dbReference type="ARBA" id="ARBA00023214"/>
    </source>
</evidence>
<dbReference type="GO" id="GO:0005794">
    <property type="term" value="C:Golgi apparatus"/>
    <property type="evidence" value="ECO:0007669"/>
    <property type="project" value="TreeGrafter"/>
</dbReference>
<evidence type="ECO:0000256" key="1">
    <source>
        <dbReference type="ARBA" id="ARBA00004141"/>
    </source>
</evidence>
<organism evidence="10 11">
    <name type="scientific">Gracilariopsis chorda</name>
    <dbReference type="NCBI Taxonomy" id="448386"/>
    <lineage>
        <taxon>Eukaryota</taxon>
        <taxon>Rhodophyta</taxon>
        <taxon>Florideophyceae</taxon>
        <taxon>Rhodymeniophycidae</taxon>
        <taxon>Gracilariales</taxon>
        <taxon>Gracilariaceae</taxon>
        <taxon>Gracilariopsis</taxon>
    </lineage>
</organism>
<feature type="region of interest" description="Disordered" evidence="8">
    <location>
        <begin position="1"/>
        <end position="52"/>
    </location>
</feature>
<evidence type="ECO:0000256" key="3">
    <source>
        <dbReference type="ARBA" id="ARBA00022692"/>
    </source>
</evidence>
<accession>A0A2V3J2C0</accession>
<proteinExistence type="predicted"/>